<dbReference type="AlphaFoldDB" id="A0A2V4SAP8"/>
<dbReference type="GO" id="GO:0003677">
    <property type="term" value="F:DNA binding"/>
    <property type="evidence" value="ECO:0007669"/>
    <property type="project" value="UniProtKB-UniRule"/>
</dbReference>
<sequence>MCGRKQEEGMMTPATVKRKAARPTQAERTAISRDKVIVAAIRCLVSVGYAATSITLIASTAKMSIGRVQHQFSTKAEIMAAVIESIHETNNDHLSLRKLHSDEPQARVIEYIKLIQETFEHDHVLAAFEIRMAMKGDSELAAAVGPQLKRFDAKSFQDLEELLVATSMPRKTAHTWMRLLLATTRGLALERVASYSITNRINARQSLEMFINLVLERG</sequence>
<evidence type="ECO:0000259" key="4">
    <source>
        <dbReference type="PROSITE" id="PS50977"/>
    </source>
</evidence>
<evidence type="ECO:0000313" key="6">
    <source>
        <dbReference type="Proteomes" id="UP000247371"/>
    </source>
</evidence>
<reference evidence="5 6" key="1">
    <citation type="submission" date="2017-07" db="EMBL/GenBank/DDBJ databases">
        <title>A draft genome sequence of Komagataeibacter swingsii LMG 22125.</title>
        <authorList>
            <person name="Skraban J."/>
            <person name="Cleenwerck I."/>
            <person name="Vandamme P."/>
            <person name="Trcek J."/>
        </authorList>
    </citation>
    <scope>NUCLEOTIDE SEQUENCE [LARGE SCALE GENOMIC DNA]</scope>
    <source>
        <strain evidence="5 6">LMG 22125</strain>
    </source>
</reference>
<evidence type="ECO:0000313" key="5">
    <source>
        <dbReference type="EMBL" id="PYD69028.1"/>
    </source>
</evidence>
<dbReference type="InterPro" id="IPR001647">
    <property type="entry name" value="HTH_TetR"/>
</dbReference>
<evidence type="ECO:0000256" key="2">
    <source>
        <dbReference type="PROSITE-ProRule" id="PRU00335"/>
    </source>
</evidence>
<dbReference type="InterPro" id="IPR009057">
    <property type="entry name" value="Homeodomain-like_sf"/>
</dbReference>
<dbReference type="EMBL" id="NKUB01000016">
    <property type="protein sequence ID" value="PYD69028.1"/>
    <property type="molecule type" value="Genomic_DNA"/>
</dbReference>
<gene>
    <name evidence="5" type="ORF">CFR76_12150</name>
</gene>
<feature type="region of interest" description="Disordered" evidence="3">
    <location>
        <begin position="1"/>
        <end position="25"/>
    </location>
</feature>
<evidence type="ECO:0000256" key="1">
    <source>
        <dbReference type="ARBA" id="ARBA00023125"/>
    </source>
</evidence>
<dbReference type="Gene3D" id="1.10.357.10">
    <property type="entry name" value="Tetracycline Repressor, domain 2"/>
    <property type="match status" value="1"/>
</dbReference>
<evidence type="ECO:0000256" key="3">
    <source>
        <dbReference type="SAM" id="MobiDB-lite"/>
    </source>
</evidence>
<protein>
    <recommendedName>
        <fullName evidence="4">HTH tetR-type domain-containing protein</fullName>
    </recommendedName>
</protein>
<dbReference type="SUPFAM" id="SSF46689">
    <property type="entry name" value="Homeodomain-like"/>
    <property type="match status" value="1"/>
</dbReference>
<name>A0A2V4SAP8_9PROT</name>
<organism evidence="5 6">
    <name type="scientific">Komagataeibacter swingsii</name>
    <dbReference type="NCBI Taxonomy" id="215220"/>
    <lineage>
        <taxon>Bacteria</taxon>
        <taxon>Pseudomonadati</taxon>
        <taxon>Pseudomonadota</taxon>
        <taxon>Alphaproteobacteria</taxon>
        <taxon>Acetobacterales</taxon>
        <taxon>Acetobacteraceae</taxon>
        <taxon>Komagataeibacter</taxon>
    </lineage>
</organism>
<keyword evidence="1 2" id="KW-0238">DNA-binding</keyword>
<comment type="caution">
    <text evidence="5">The sequence shown here is derived from an EMBL/GenBank/DDBJ whole genome shotgun (WGS) entry which is preliminary data.</text>
</comment>
<proteinExistence type="predicted"/>
<feature type="DNA-binding region" description="H-T-H motif" evidence="2">
    <location>
        <begin position="53"/>
        <end position="72"/>
    </location>
</feature>
<keyword evidence="6" id="KW-1185">Reference proteome</keyword>
<dbReference type="PROSITE" id="PS50977">
    <property type="entry name" value="HTH_TETR_2"/>
    <property type="match status" value="1"/>
</dbReference>
<accession>A0A2V4SAP8</accession>
<feature type="domain" description="HTH tetR-type" evidence="4">
    <location>
        <begin position="30"/>
        <end position="90"/>
    </location>
</feature>
<dbReference type="Proteomes" id="UP000247371">
    <property type="component" value="Unassembled WGS sequence"/>
</dbReference>
<dbReference type="Pfam" id="PF00440">
    <property type="entry name" value="TetR_N"/>
    <property type="match status" value="1"/>
</dbReference>